<feature type="domain" description="Protein kinase" evidence="3">
    <location>
        <begin position="138"/>
        <end position="443"/>
    </location>
</feature>
<dbReference type="OrthoDB" id="2687620at2759"/>
<dbReference type="Proteomes" id="UP000053766">
    <property type="component" value="Unassembled WGS sequence"/>
</dbReference>
<gene>
    <name evidence="4" type="ORF">DICVIV_13325</name>
</gene>
<name>A0A0D8X846_DICVI</name>
<dbReference type="Gene3D" id="1.10.510.10">
    <property type="entry name" value="Transferase(Phosphotransferase) domain 1"/>
    <property type="match status" value="1"/>
</dbReference>
<sequence>MKSIMRTCSNKKMAAMKAMNASDSNDTEEEDSPSSGDNEETTRLQSQSVYQPLISQTSHKKNLPGALLAPPHVPRWYIKRILEEERPDLAEKNGKFNLELNEMYLLDKHLRERAELQIDDMIVVNDNRDDDDRDYVRYQIQLKYNEGRYSSIYIVSKQVCRGNNVSNNSDLYVLKTGNRNGSSTFTIKMKRELRILSIMTKARIPWAPRLFDSGTVCDMPFIVMNLLDMNIEKLREMIGGRFKLSSVFYIAGELLNALVELHNHGFVHRDVKPTNICVGVGPLSSRIFLIDYGDTVRIGKNISTPDSYTLPYWSLDCHRRSCATEMCDFEGWFYTIGDLLVPSILTWKSILSEKEVKVAKTVFWTDFPSRMTTAPPAFISIAETIHATNDQHKVDVERLKNQVKIGLDQCVKRMQKFTPEWVRPSVRQRAIATTRQTKSRNAN</sequence>
<dbReference type="InterPro" id="IPR000719">
    <property type="entry name" value="Prot_kinase_dom"/>
</dbReference>
<dbReference type="InterPro" id="IPR050235">
    <property type="entry name" value="CK1_Ser-Thr_kinase"/>
</dbReference>
<reference evidence="5" key="2">
    <citation type="journal article" date="2016" name="Sci. Rep.">
        <title>Dictyocaulus viviparus genome, variome and transcriptome elucidate lungworm biology and support future intervention.</title>
        <authorList>
            <person name="McNulty S.N."/>
            <person name="Strube C."/>
            <person name="Rosa B.A."/>
            <person name="Martin J.C."/>
            <person name="Tyagi R."/>
            <person name="Choi Y.J."/>
            <person name="Wang Q."/>
            <person name="Hallsworth Pepin K."/>
            <person name="Zhang X."/>
            <person name="Ozersky P."/>
            <person name="Wilson R.K."/>
            <person name="Sternberg P.W."/>
            <person name="Gasser R.B."/>
            <person name="Mitreva M."/>
        </authorList>
    </citation>
    <scope>NUCLEOTIDE SEQUENCE [LARGE SCALE GENOMIC DNA]</scope>
    <source>
        <strain evidence="5">HannoverDv2000</strain>
    </source>
</reference>
<dbReference type="InterPro" id="IPR011009">
    <property type="entry name" value="Kinase-like_dom_sf"/>
</dbReference>
<dbReference type="STRING" id="29172.A0A0D8X846"/>
<reference evidence="4 5" key="1">
    <citation type="submission" date="2013-11" db="EMBL/GenBank/DDBJ databases">
        <title>Draft genome of the bovine lungworm Dictyocaulus viviparus.</title>
        <authorList>
            <person name="Mitreva M."/>
        </authorList>
    </citation>
    <scope>NUCLEOTIDE SEQUENCE [LARGE SCALE GENOMIC DNA]</scope>
    <source>
        <strain evidence="4 5">HannoverDv2000</strain>
    </source>
</reference>
<dbReference type="EMBL" id="KN717040">
    <property type="protein sequence ID" value="KJH40713.1"/>
    <property type="molecule type" value="Genomic_DNA"/>
</dbReference>
<accession>A0A0D8X846</accession>
<dbReference type="GO" id="GO:0005524">
    <property type="term" value="F:ATP binding"/>
    <property type="evidence" value="ECO:0007669"/>
    <property type="project" value="InterPro"/>
</dbReference>
<evidence type="ECO:0000256" key="1">
    <source>
        <dbReference type="ARBA" id="ARBA00012513"/>
    </source>
</evidence>
<feature type="region of interest" description="Disordered" evidence="2">
    <location>
        <begin position="1"/>
        <end position="46"/>
    </location>
</feature>
<keyword evidence="5" id="KW-1185">Reference proteome</keyword>
<organism evidence="4 5">
    <name type="scientific">Dictyocaulus viviparus</name>
    <name type="common">Bovine lungworm</name>
    <dbReference type="NCBI Taxonomy" id="29172"/>
    <lineage>
        <taxon>Eukaryota</taxon>
        <taxon>Metazoa</taxon>
        <taxon>Ecdysozoa</taxon>
        <taxon>Nematoda</taxon>
        <taxon>Chromadorea</taxon>
        <taxon>Rhabditida</taxon>
        <taxon>Rhabditina</taxon>
        <taxon>Rhabditomorpha</taxon>
        <taxon>Strongyloidea</taxon>
        <taxon>Metastrongylidae</taxon>
        <taxon>Dictyocaulus</taxon>
    </lineage>
</organism>
<dbReference type="AlphaFoldDB" id="A0A0D8X846"/>
<dbReference type="PROSITE" id="PS00108">
    <property type="entry name" value="PROTEIN_KINASE_ST"/>
    <property type="match status" value="1"/>
</dbReference>
<dbReference type="Pfam" id="PF00069">
    <property type="entry name" value="Pkinase"/>
    <property type="match status" value="1"/>
</dbReference>
<evidence type="ECO:0000313" key="4">
    <source>
        <dbReference type="EMBL" id="KJH40713.1"/>
    </source>
</evidence>
<dbReference type="SUPFAM" id="SSF56112">
    <property type="entry name" value="Protein kinase-like (PK-like)"/>
    <property type="match status" value="1"/>
</dbReference>
<dbReference type="EC" id="2.7.11.1" evidence="1"/>
<dbReference type="SMART" id="SM00220">
    <property type="entry name" value="S_TKc"/>
    <property type="match status" value="1"/>
</dbReference>
<dbReference type="PANTHER" id="PTHR11909">
    <property type="entry name" value="CASEIN KINASE-RELATED"/>
    <property type="match status" value="1"/>
</dbReference>
<feature type="compositionally biased region" description="Low complexity" evidence="2">
    <location>
        <begin position="10"/>
        <end position="24"/>
    </location>
</feature>
<proteinExistence type="predicted"/>
<evidence type="ECO:0000313" key="5">
    <source>
        <dbReference type="Proteomes" id="UP000053766"/>
    </source>
</evidence>
<dbReference type="GO" id="GO:0004674">
    <property type="term" value="F:protein serine/threonine kinase activity"/>
    <property type="evidence" value="ECO:0007669"/>
    <property type="project" value="UniProtKB-EC"/>
</dbReference>
<evidence type="ECO:0000256" key="2">
    <source>
        <dbReference type="SAM" id="MobiDB-lite"/>
    </source>
</evidence>
<dbReference type="PROSITE" id="PS50011">
    <property type="entry name" value="PROTEIN_KINASE_DOM"/>
    <property type="match status" value="1"/>
</dbReference>
<dbReference type="InterPro" id="IPR008271">
    <property type="entry name" value="Ser/Thr_kinase_AS"/>
</dbReference>
<protein>
    <recommendedName>
        <fullName evidence="1">non-specific serine/threonine protein kinase</fullName>
        <ecNumber evidence="1">2.7.11.1</ecNumber>
    </recommendedName>
</protein>
<evidence type="ECO:0000259" key="3">
    <source>
        <dbReference type="PROSITE" id="PS50011"/>
    </source>
</evidence>